<dbReference type="EMBL" id="GEZM01037839">
    <property type="protein sequence ID" value="JAV81898.1"/>
    <property type="molecule type" value="Transcribed_RNA"/>
</dbReference>
<dbReference type="AlphaFoldDB" id="A0A1Y1M7T1"/>
<evidence type="ECO:0000313" key="8">
    <source>
        <dbReference type="EMBL" id="JAV81899.1"/>
    </source>
</evidence>
<feature type="zinc finger region" description="C3H1-type" evidence="6">
    <location>
        <begin position="337"/>
        <end position="363"/>
    </location>
</feature>
<evidence type="ECO:0000256" key="5">
    <source>
        <dbReference type="ARBA" id="ARBA00071600"/>
    </source>
</evidence>
<dbReference type="InterPro" id="IPR000571">
    <property type="entry name" value="Znf_CCCH"/>
</dbReference>
<evidence type="ECO:0000259" key="7">
    <source>
        <dbReference type="PROSITE" id="PS50103"/>
    </source>
</evidence>
<dbReference type="GO" id="GO:0008270">
    <property type="term" value="F:zinc ion binding"/>
    <property type="evidence" value="ECO:0007669"/>
    <property type="project" value="UniProtKB-KW"/>
</dbReference>
<keyword evidence="1 6" id="KW-0479">Metal-binding</keyword>
<protein>
    <recommendedName>
        <fullName evidence="5">Zinc finger CCCH domain-containing protein 3</fullName>
    </recommendedName>
</protein>
<dbReference type="GO" id="GO:0005634">
    <property type="term" value="C:nucleus"/>
    <property type="evidence" value="ECO:0007669"/>
    <property type="project" value="TreeGrafter"/>
</dbReference>
<dbReference type="FunFam" id="4.10.1000.10:FF:000008">
    <property type="entry name" value="zinc finger CCCH domain-containing protein 3"/>
    <property type="match status" value="1"/>
</dbReference>
<keyword evidence="3 6" id="KW-0863">Zinc-finger</keyword>
<evidence type="ECO:0000256" key="6">
    <source>
        <dbReference type="PROSITE-ProRule" id="PRU00723"/>
    </source>
</evidence>
<dbReference type="PROSITE" id="PS50103">
    <property type="entry name" value="ZF_C3H1"/>
    <property type="match status" value="3"/>
</dbReference>
<evidence type="ECO:0000256" key="3">
    <source>
        <dbReference type="ARBA" id="ARBA00022771"/>
    </source>
</evidence>
<dbReference type="EMBL" id="GEZM01037838">
    <property type="protein sequence ID" value="JAV81899.1"/>
    <property type="molecule type" value="Transcribed_RNA"/>
</dbReference>
<reference evidence="8" key="1">
    <citation type="journal article" date="2016" name="Sci. Rep.">
        <title>Molecular characterization of firefly nuptial gifts: a multi-omics approach sheds light on postcopulatory sexual selection.</title>
        <authorList>
            <person name="Al-Wathiqui N."/>
            <person name="Fallon T.R."/>
            <person name="South A."/>
            <person name="Weng J.K."/>
            <person name="Lewis S.M."/>
        </authorList>
    </citation>
    <scope>NUCLEOTIDE SEQUENCE</scope>
</reference>
<dbReference type="EMBL" id="VVIM01000007">
    <property type="protein sequence ID" value="KAB0796810.1"/>
    <property type="molecule type" value="Genomic_DNA"/>
</dbReference>
<sequence>MEGQRFMYVKQELLNNLRQNQGKVLINPNFVNAAIVRPHINKQFLRNQSIHINPNVIKQKCDSHRTVVLVDDGKVVANKEVKKQPLVVSTPTKIVRSPNTQSGLHSKRRSSIHSKYKIIRSTASTKTQRANPSNRVKNKFAIDNRSPATKLKHFSFNKNKLKVPNVYSKNNLTGNGLVYKKSHVRNITKVKRKRTVGSALKVQILTIRGQKYKLDSGHHTLTLMNNQTEKPKPSFKTIYVGRMAFRQKEPNIYVKTNMHKKFALLSQAKQRSINTLTNKLRKSNIPCPLYHKFGKCRGKDSGKCIRLHNPDQISLCPRFLQGACTNSKCLLSHKVSAEKMPTCKFFLEGLCAKDDCPYLHVKINSKAEICKDFLEGFCRKAAECEKRHEYLCPNYERSGQCSKSNCHYPHGPAVRKSNNSKLILPTLQGKVKHKVGKRKVEHSDTALDCALASDANLRYYDDSKLDKDLVVGNRVQVESMSSCIPVRPRLGTLPAFIPFCDMSQNSVK</sequence>
<feature type="zinc finger region" description="C3H1-type" evidence="6">
    <location>
        <begin position="310"/>
        <end position="336"/>
    </location>
</feature>
<dbReference type="SMART" id="SM00356">
    <property type="entry name" value="ZnF_C3H1"/>
    <property type="match status" value="5"/>
</dbReference>
<dbReference type="FunCoup" id="A0A1Y1M7T1">
    <property type="interactions" value="129"/>
</dbReference>
<keyword evidence="10" id="KW-1185">Reference proteome</keyword>
<dbReference type="PANTHER" id="PTHR46156:SF1">
    <property type="entry name" value="ZINC FINGER CCCH DOMAIN-CONTAINING PROTEIN 3"/>
    <property type="match status" value="1"/>
</dbReference>
<dbReference type="OrthoDB" id="3247158at2759"/>
<reference evidence="9" key="3">
    <citation type="submission" date="2019-08" db="EMBL/GenBank/DDBJ databases">
        <authorList>
            <consortium name="Photinus pyralis genome working group"/>
            <person name="Fallon T.R."/>
            <person name="Sander Lower S.E."/>
            <person name="Weng J.-K."/>
        </authorList>
    </citation>
    <scope>NUCLEOTIDE SEQUENCE</scope>
    <source>
        <strain evidence="9">1611_PpyrPB1</strain>
        <tissue evidence="9">Whole body</tissue>
    </source>
</reference>
<feature type="domain" description="C3H1-type" evidence="7">
    <location>
        <begin position="310"/>
        <end position="336"/>
    </location>
</feature>
<organism evidence="8">
    <name type="scientific">Photinus pyralis</name>
    <name type="common">Common eastern firefly</name>
    <name type="synonym">Lampyris pyralis</name>
    <dbReference type="NCBI Taxonomy" id="7054"/>
    <lineage>
        <taxon>Eukaryota</taxon>
        <taxon>Metazoa</taxon>
        <taxon>Ecdysozoa</taxon>
        <taxon>Arthropoda</taxon>
        <taxon>Hexapoda</taxon>
        <taxon>Insecta</taxon>
        <taxon>Pterygota</taxon>
        <taxon>Neoptera</taxon>
        <taxon>Endopterygota</taxon>
        <taxon>Coleoptera</taxon>
        <taxon>Polyphaga</taxon>
        <taxon>Elateriformia</taxon>
        <taxon>Elateroidea</taxon>
        <taxon>Lampyridae</taxon>
        <taxon>Lampyrinae</taxon>
        <taxon>Photinus</taxon>
    </lineage>
</organism>
<feature type="zinc finger region" description="C3H1-type" evidence="6">
    <location>
        <begin position="364"/>
        <end position="391"/>
    </location>
</feature>
<gene>
    <name evidence="9" type="ORF">PPYR_10871</name>
</gene>
<evidence type="ECO:0000256" key="2">
    <source>
        <dbReference type="ARBA" id="ARBA00022737"/>
    </source>
</evidence>
<keyword evidence="4 6" id="KW-0862">Zinc</keyword>
<dbReference type="Gene3D" id="4.10.1000.10">
    <property type="entry name" value="Zinc finger, CCCH-type"/>
    <property type="match status" value="2"/>
</dbReference>
<accession>A0A1Y1M7T1</accession>
<feature type="domain" description="C3H1-type" evidence="7">
    <location>
        <begin position="364"/>
        <end position="391"/>
    </location>
</feature>
<proteinExistence type="predicted"/>
<dbReference type="Proteomes" id="UP000327044">
    <property type="component" value="Unassembled WGS sequence"/>
</dbReference>
<evidence type="ECO:0000256" key="1">
    <source>
        <dbReference type="ARBA" id="ARBA00022723"/>
    </source>
</evidence>
<keyword evidence="2" id="KW-0677">Repeat</keyword>
<dbReference type="InParanoid" id="A0A1Y1M7T1"/>
<reference evidence="9 10" key="2">
    <citation type="journal article" date="2018" name="Elife">
        <title>Firefly genomes illuminate parallel origins of bioluminescence in beetles.</title>
        <authorList>
            <person name="Fallon T.R."/>
            <person name="Lower S.E."/>
            <person name="Chang C.H."/>
            <person name="Bessho-Uehara M."/>
            <person name="Martin G.J."/>
            <person name="Bewick A.J."/>
            <person name="Behringer M."/>
            <person name="Debat H.J."/>
            <person name="Wong I."/>
            <person name="Day J.C."/>
            <person name="Suvorov A."/>
            <person name="Silva C.J."/>
            <person name="Stanger-Hall K.F."/>
            <person name="Hall D.W."/>
            <person name="Schmitz R.J."/>
            <person name="Nelson D.R."/>
            <person name="Lewis S.M."/>
            <person name="Shigenobu S."/>
            <person name="Bybee S.M."/>
            <person name="Larracuente A.M."/>
            <person name="Oba Y."/>
            <person name="Weng J.K."/>
        </authorList>
    </citation>
    <scope>NUCLEOTIDE SEQUENCE [LARGE SCALE GENOMIC DNA]</scope>
    <source>
        <strain evidence="9">1611_PpyrPB1</strain>
        <tissue evidence="9">Whole body</tissue>
    </source>
</reference>
<evidence type="ECO:0000313" key="10">
    <source>
        <dbReference type="Proteomes" id="UP000327044"/>
    </source>
</evidence>
<feature type="domain" description="C3H1-type" evidence="7">
    <location>
        <begin position="337"/>
        <end position="363"/>
    </location>
</feature>
<dbReference type="PANTHER" id="PTHR46156">
    <property type="entry name" value="CCCH ZINGC FINGER"/>
    <property type="match status" value="1"/>
</dbReference>
<evidence type="ECO:0000313" key="9">
    <source>
        <dbReference type="EMBL" id="KAB0796810.1"/>
    </source>
</evidence>
<evidence type="ECO:0000256" key="4">
    <source>
        <dbReference type="ARBA" id="ARBA00022833"/>
    </source>
</evidence>
<name>A0A1Y1M7T1_PHOPY</name>